<comment type="cofactor">
    <cofactor evidence="1 12">
        <name>Cu(+)</name>
        <dbReference type="ChEBI" id="CHEBI:49552"/>
    </cofactor>
</comment>
<accession>A0A375YY43</accession>
<dbReference type="RefSeq" id="WP_113963638.1">
    <property type="nucleotide sequence ID" value="NZ_UEGW01000001.1"/>
</dbReference>
<evidence type="ECO:0000256" key="13">
    <source>
        <dbReference type="SAM" id="Phobius"/>
    </source>
</evidence>
<dbReference type="AlphaFoldDB" id="A0A375YY43"/>
<evidence type="ECO:0000256" key="6">
    <source>
        <dbReference type="ARBA" id="ARBA00017290"/>
    </source>
</evidence>
<organism evidence="15 16">
    <name type="scientific">Mycobacterium shimoidei</name>
    <dbReference type="NCBI Taxonomy" id="29313"/>
    <lineage>
        <taxon>Bacteria</taxon>
        <taxon>Bacillati</taxon>
        <taxon>Actinomycetota</taxon>
        <taxon>Actinomycetes</taxon>
        <taxon>Mycobacteriales</taxon>
        <taxon>Mycobacteriaceae</taxon>
        <taxon>Mycobacterium</taxon>
    </lineage>
</organism>
<reference evidence="15 16" key="1">
    <citation type="submission" date="2018-05" db="EMBL/GenBank/DDBJ databases">
        <authorList>
            <consortium name="IHU Genomes"/>
        </authorList>
    </citation>
    <scope>NUCLEOTIDE SEQUENCE [LARGE SCALE GENOMIC DNA]</scope>
    <source>
        <strain evidence="15 16">P7336</strain>
    </source>
</reference>
<feature type="binding site" description="type 1 copper site" evidence="12">
    <location>
        <position position="296"/>
    </location>
    <ligand>
        <name>Cu cation</name>
        <dbReference type="ChEBI" id="CHEBI:23378"/>
        <label>1</label>
    </ligand>
</feature>
<gene>
    <name evidence="15" type="ORF">MSP7336_02064</name>
</gene>
<dbReference type="CDD" id="cd11020">
    <property type="entry name" value="CuRO_1_CuNIR"/>
    <property type="match status" value="1"/>
</dbReference>
<keyword evidence="8" id="KW-0677">Repeat</keyword>
<evidence type="ECO:0000313" key="15">
    <source>
        <dbReference type="EMBL" id="SRX93821.1"/>
    </source>
</evidence>
<comment type="cofactor">
    <cofactor evidence="2 12">
        <name>Cu(2+)</name>
        <dbReference type="ChEBI" id="CHEBI:29036"/>
    </cofactor>
</comment>
<protein>
    <recommendedName>
        <fullName evidence="6">Copper-containing nitrite reductase</fullName>
        <ecNumber evidence="5">1.7.2.1</ecNumber>
    </recommendedName>
</protein>
<evidence type="ECO:0000256" key="3">
    <source>
        <dbReference type="ARBA" id="ARBA00010609"/>
    </source>
</evidence>
<dbReference type="Pfam" id="PF07732">
    <property type="entry name" value="Cu-oxidase_3"/>
    <property type="match status" value="1"/>
</dbReference>
<dbReference type="GO" id="GO:0005507">
    <property type="term" value="F:copper ion binding"/>
    <property type="evidence" value="ECO:0007669"/>
    <property type="project" value="InterPro"/>
</dbReference>
<feature type="binding site" description="type 1 copper site" evidence="12">
    <location>
        <position position="282"/>
    </location>
    <ligand>
        <name>Cu cation</name>
        <dbReference type="ChEBI" id="CHEBI:23378"/>
        <label>1</label>
    </ligand>
</feature>
<dbReference type="InterPro" id="IPR045087">
    <property type="entry name" value="Cu-oxidase_fam"/>
</dbReference>
<sequence>MSTGTADAGPLADDAAPPARAGRRPLLVGLAVGAAMLLIVVLTAVSGHRSADDRAVVNVTGDGVQTIAVKLVDLDIVPGKITVPRGARVILDVTNDGEMPHDLAFPEGPATRMLDPGGRQRLDLGVVNASRTGWCTVPGHKQAGMTLTIQLAAEATASTGGDATIDPNATPEPGFRPYPADLAPAGPPVHHVTLGINDQTLSVAPGVTQRMWTFGGAVPGPTLHGRVGDTFVVTVINNTPMGHSIDFHASMVAPDRDMRTIGPGQRLVYRFTARHAGAWMYHCATAPMIQHIGNGMYGAVIIDPPDLAPVSTEYVLVQSELYLGPNAQTGDVTKMTCGTPDAVVFNGYYDQYRHRPLAARAGERVRIWVVDAGLTRSSAFHIVGTQFDTAYSDGAYLVRPDNPSRSAAQALALQPGQGGFVEFTLPEPGHYPFLSHLMVDANRGASGELTAQ</sequence>
<feature type="transmembrane region" description="Helical" evidence="13">
    <location>
        <begin position="26"/>
        <end position="45"/>
    </location>
</feature>
<evidence type="ECO:0000256" key="7">
    <source>
        <dbReference type="ARBA" id="ARBA00022723"/>
    </source>
</evidence>
<dbReference type="SUPFAM" id="SSF49503">
    <property type="entry name" value="Cupredoxins"/>
    <property type="match status" value="3"/>
</dbReference>
<name>A0A375YY43_MYCSH</name>
<evidence type="ECO:0000256" key="8">
    <source>
        <dbReference type="ARBA" id="ARBA00022737"/>
    </source>
</evidence>
<dbReference type="PRINTS" id="PR00695">
    <property type="entry name" value="CUNO2RDTASE"/>
</dbReference>
<feature type="binding site" description="type 1 copper site" evidence="12">
    <location>
        <position position="243"/>
    </location>
    <ligand>
        <name>Cu cation</name>
        <dbReference type="ChEBI" id="CHEBI:23378"/>
        <label>1</label>
    </ligand>
</feature>
<proteinExistence type="inferred from homology"/>
<comment type="subunit">
    <text evidence="4">Homotrimer.</text>
</comment>
<keyword evidence="10 12" id="KW-0186">Copper</keyword>
<evidence type="ECO:0000259" key="14">
    <source>
        <dbReference type="Pfam" id="PF07732"/>
    </source>
</evidence>
<keyword evidence="16" id="KW-1185">Reference proteome</keyword>
<dbReference type="GO" id="GO:0050421">
    <property type="term" value="F:nitrite reductase (NO-forming) activity"/>
    <property type="evidence" value="ECO:0007669"/>
    <property type="project" value="UniProtKB-EC"/>
</dbReference>
<comment type="catalytic activity">
    <reaction evidence="11">
        <text>nitric oxide + Fe(III)-[cytochrome c] + H2O = Fe(II)-[cytochrome c] + nitrite + 2 H(+)</text>
        <dbReference type="Rhea" id="RHEA:15233"/>
        <dbReference type="Rhea" id="RHEA-COMP:10350"/>
        <dbReference type="Rhea" id="RHEA-COMP:14399"/>
        <dbReference type="ChEBI" id="CHEBI:15377"/>
        <dbReference type="ChEBI" id="CHEBI:15378"/>
        <dbReference type="ChEBI" id="CHEBI:16301"/>
        <dbReference type="ChEBI" id="CHEBI:16480"/>
        <dbReference type="ChEBI" id="CHEBI:29033"/>
        <dbReference type="ChEBI" id="CHEBI:29034"/>
        <dbReference type="EC" id="1.7.2.1"/>
    </reaction>
</comment>
<evidence type="ECO:0000256" key="12">
    <source>
        <dbReference type="PIRSR" id="PIRSR601287-1"/>
    </source>
</evidence>
<feature type="domain" description="Plastocyanin-like" evidence="14">
    <location>
        <begin position="198"/>
        <end position="305"/>
    </location>
</feature>
<feature type="binding site" description="type 1 copper site" evidence="12">
    <location>
        <position position="283"/>
    </location>
    <ligand>
        <name>Cu cation</name>
        <dbReference type="ChEBI" id="CHEBI:23378"/>
        <label>1</label>
    </ligand>
</feature>
<keyword evidence="13" id="KW-0812">Transmembrane</keyword>
<comment type="similarity">
    <text evidence="3">Belongs to the multicopper oxidase family.</text>
</comment>
<dbReference type="EC" id="1.7.2.1" evidence="5"/>
<dbReference type="PANTHER" id="PTHR11709:SF394">
    <property type="entry name" value="FI03373P-RELATED"/>
    <property type="match status" value="1"/>
</dbReference>
<evidence type="ECO:0000313" key="16">
    <source>
        <dbReference type="Proteomes" id="UP000252015"/>
    </source>
</evidence>
<evidence type="ECO:0000256" key="2">
    <source>
        <dbReference type="ARBA" id="ARBA00001973"/>
    </source>
</evidence>
<dbReference type="Proteomes" id="UP000252015">
    <property type="component" value="Unassembled WGS sequence"/>
</dbReference>
<dbReference type="EMBL" id="UEGW01000001">
    <property type="protein sequence ID" value="SRX93821.1"/>
    <property type="molecule type" value="Genomic_DNA"/>
</dbReference>
<evidence type="ECO:0000256" key="5">
    <source>
        <dbReference type="ARBA" id="ARBA00011882"/>
    </source>
</evidence>
<evidence type="ECO:0000256" key="1">
    <source>
        <dbReference type="ARBA" id="ARBA00001960"/>
    </source>
</evidence>
<dbReference type="PANTHER" id="PTHR11709">
    <property type="entry name" value="MULTI-COPPER OXIDASE"/>
    <property type="match status" value="1"/>
</dbReference>
<keyword evidence="13" id="KW-1133">Transmembrane helix</keyword>
<dbReference type="InterPro" id="IPR011707">
    <property type="entry name" value="Cu-oxidase-like_N"/>
</dbReference>
<dbReference type="InterPro" id="IPR001287">
    <property type="entry name" value="NO2-reductase_Cu"/>
</dbReference>
<dbReference type="InterPro" id="IPR008972">
    <property type="entry name" value="Cupredoxin"/>
</dbReference>
<feature type="binding site" description="type 1 copper site" evidence="12">
    <location>
        <position position="291"/>
    </location>
    <ligand>
        <name>Cu cation</name>
        <dbReference type="ChEBI" id="CHEBI:23378"/>
        <label>1</label>
    </ligand>
</feature>
<keyword evidence="7 12" id="KW-0479">Metal-binding</keyword>
<evidence type="ECO:0000256" key="9">
    <source>
        <dbReference type="ARBA" id="ARBA00023002"/>
    </source>
</evidence>
<evidence type="ECO:0000256" key="10">
    <source>
        <dbReference type="ARBA" id="ARBA00023008"/>
    </source>
</evidence>
<evidence type="ECO:0000256" key="4">
    <source>
        <dbReference type="ARBA" id="ARBA00011233"/>
    </source>
</evidence>
<keyword evidence="9" id="KW-0560">Oxidoreductase</keyword>
<feature type="binding site" description="type 1 copper site" evidence="12">
    <location>
        <position position="436"/>
    </location>
    <ligand>
        <name>Cu cation</name>
        <dbReference type="ChEBI" id="CHEBI:23378"/>
        <label>1</label>
    </ligand>
</feature>
<dbReference type="CDD" id="cd00920">
    <property type="entry name" value="Cupredoxin"/>
    <property type="match status" value="1"/>
</dbReference>
<feature type="binding site" description="type 1 copper site" evidence="12">
    <location>
        <position position="248"/>
    </location>
    <ligand>
        <name>Cu cation</name>
        <dbReference type="ChEBI" id="CHEBI:23378"/>
        <label>1</label>
    </ligand>
</feature>
<keyword evidence="13" id="KW-0472">Membrane</keyword>
<evidence type="ECO:0000256" key="11">
    <source>
        <dbReference type="ARBA" id="ARBA00049340"/>
    </source>
</evidence>
<dbReference type="Gene3D" id="2.60.40.420">
    <property type="entry name" value="Cupredoxins - blue copper proteins"/>
    <property type="match status" value="3"/>
</dbReference>